<keyword evidence="3 6" id="KW-0442">Lipid degradation</keyword>
<organism evidence="9 10">
    <name type="scientific">Hirundo rustica rustica</name>
    <dbReference type="NCBI Taxonomy" id="333673"/>
    <lineage>
        <taxon>Eukaryota</taxon>
        <taxon>Metazoa</taxon>
        <taxon>Chordata</taxon>
        <taxon>Craniata</taxon>
        <taxon>Vertebrata</taxon>
        <taxon>Euteleostomi</taxon>
        <taxon>Archelosauria</taxon>
        <taxon>Archosauria</taxon>
        <taxon>Dinosauria</taxon>
        <taxon>Saurischia</taxon>
        <taxon>Theropoda</taxon>
        <taxon>Coelurosauria</taxon>
        <taxon>Aves</taxon>
        <taxon>Neognathae</taxon>
        <taxon>Neoaves</taxon>
        <taxon>Telluraves</taxon>
        <taxon>Australaves</taxon>
        <taxon>Passeriformes</taxon>
        <taxon>Sylvioidea</taxon>
        <taxon>Hirundinidae</taxon>
        <taxon>Hirundo</taxon>
    </lineage>
</organism>
<keyword evidence="4" id="KW-0443">Lipid metabolism</keyword>
<name>A0A3M0KEY7_HIRRU</name>
<evidence type="ECO:0000313" key="10">
    <source>
        <dbReference type="Proteomes" id="UP000269221"/>
    </source>
</evidence>
<feature type="signal peptide" evidence="7">
    <location>
        <begin position="1"/>
        <end position="15"/>
    </location>
</feature>
<dbReference type="Proteomes" id="UP000269221">
    <property type="component" value="Unassembled WGS sequence"/>
</dbReference>
<dbReference type="InterPro" id="IPR029058">
    <property type="entry name" value="AB_hydrolase_fold"/>
</dbReference>
<dbReference type="STRING" id="333673.A0A3M0KEY7"/>
<comment type="caution">
    <text evidence="9">The sequence shown here is derived from an EMBL/GenBank/DDBJ whole genome shotgun (WGS) entry which is preliminary data.</text>
</comment>
<keyword evidence="10" id="KW-1185">Reference proteome</keyword>
<dbReference type="InterPro" id="IPR025483">
    <property type="entry name" value="Lipase_euk"/>
</dbReference>
<dbReference type="AlphaFoldDB" id="A0A3M0KEY7"/>
<proteinExistence type="inferred from homology"/>
<dbReference type="GO" id="GO:0016788">
    <property type="term" value="F:hydrolase activity, acting on ester bonds"/>
    <property type="evidence" value="ECO:0007669"/>
    <property type="project" value="InterPro"/>
</dbReference>
<evidence type="ECO:0000256" key="5">
    <source>
        <dbReference type="ARBA" id="ARBA00023180"/>
    </source>
</evidence>
<protein>
    <recommendedName>
        <fullName evidence="6">Lipase</fullName>
    </recommendedName>
</protein>
<evidence type="ECO:0000256" key="3">
    <source>
        <dbReference type="ARBA" id="ARBA00022963"/>
    </source>
</evidence>
<dbReference type="PANTHER" id="PTHR11005">
    <property type="entry name" value="LYSOSOMAL ACID LIPASE-RELATED"/>
    <property type="match status" value="1"/>
</dbReference>
<evidence type="ECO:0000256" key="7">
    <source>
        <dbReference type="SAM" id="SignalP"/>
    </source>
</evidence>
<evidence type="ECO:0000256" key="6">
    <source>
        <dbReference type="PIRNR" id="PIRNR000862"/>
    </source>
</evidence>
<comment type="similarity">
    <text evidence="1 6">Belongs to the AB hydrolase superfamily. Lipase family.</text>
</comment>
<dbReference type="PIRSF" id="PIRSF000862">
    <property type="entry name" value="Steryl_ester_lip"/>
    <property type="match status" value="1"/>
</dbReference>
<dbReference type="EMBL" id="QRBI01000108">
    <property type="protein sequence ID" value="RMC11809.1"/>
    <property type="molecule type" value="Genomic_DNA"/>
</dbReference>
<keyword evidence="5" id="KW-0325">Glycoprotein</keyword>
<dbReference type="Pfam" id="PF00561">
    <property type="entry name" value="Abhydrolase_1"/>
    <property type="match status" value="1"/>
</dbReference>
<keyword evidence="6" id="KW-0378">Hydrolase</keyword>
<accession>A0A3M0KEY7</accession>
<feature type="domain" description="AB hydrolase-1" evidence="8">
    <location>
        <begin position="76"/>
        <end position="359"/>
    </location>
</feature>
<dbReference type="FunFam" id="3.40.50.1820:FF:000012">
    <property type="entry name" value="Lipase"/>
    <property type="match status" value="1"/>
</dbReference>
<dbReference type="OrthoDB" id="9974421at2759"/>
<gene>
    <name evidence="9" type="ORF">DUI87_11935</name>
</gene>
<keyword evidence="2 7" id="KW-0732">Signal</keyword>
<reference evidence="9 10" key="1">
    <citation type="submission" date="2018-07" db="EMBL/GenBank/DDBJ databases">
        <title>A high quality draft genome assembly of the barn swallow (H. rustica rustica).</title>
        <authorList>
            <person name="Formenti G."/>
            <person name="Chiara M."/>
            <person name="Poveda L."/>
            <person name="Francoijs K.-J."/>
            <person name="Bonisoli-Alquati A."/>
            <person name="Canova L."/>
            <person name="Gianfranceschi L."/>
            <person name="Horner D.S."/>
            <person name="Saino N."/>
        </authorList>
    </citation>
    <scope>NUCLEOTIDE SEQUENCE [LARGE SCALE GENOMIC DNA]</scope>
    <source>
        <strain evidence="9">Chelidonia</strain>
        <tissue evidence="9">Blood</tissue>
    </source>
</reference>
<feature type="chain" id="PRO_5018227372" description="Lipase" evidence="7">
    <location>
        <begin position="16"/>
        <end position="378"/>
    </location>
</feature>
<evidence type="ECO:0000256" key="2">
    <source>
        <dbReference type="ARBA" id="ARBA00022729"/>
    </source>
</evidence>
<dbReference type="InterPro" id="IPR000073">
    <property type="entry name" value="AB_hydrolase_1"/>
</dbReference>
<sequence>MWLLLFALCLSQGLEDVIPGAEKFYNPERSMNISQKILFHGYPSEEHDVMTEDGYFLSLNRIPHGKGVAGFSGRRNPVLIVHGFCLDGGDWVDNFPDNSLAFVLADAGYDVWIGNNRGNSWSRRHHNLSIGSEEFWDFSFHEMAIYDLPAMVGFILMQTDQQKLFYVGHGQGSSLGFIAFSIFPHLAKKIRLFFALAPLYTFRHALGPVLKIAFLPEVVLKEMFGTRELVLVRRKEKLLLVERCSRPQAAEVCADRIFLAGGFDRSNLNVVGAPGSRSRLQKTGEFKQFDYGLRNMEKYKKLMPPYYRIEAMRVPVAMWSGGHDYVAPPVETQHLLSHLTNIVHHEHFPDWNHFDHHWGLNAPQRLYRQMVTLMEENP</sequence>
<evidence type="ECO:0000259" key="8">
    <source>
        <dbReference type="Pfam" id="PF00561"/>
    </source>
</evidence>
<evidence type="ECO:0000313" key="9">
    <source>
        <dbReference type="EMBL" id="RMC11809.1"/>
    </source>
</evidence>
<dbReference type="GO" id="GO:0016042">
    <property type="term" value="P:lipid catabolic process"/>
    <property type="evidence" value="ECO:0007669"/>
    <property type="project" value="UniProtKB-KW"/>
</dbReference>
<dbReference type="Gene3D" id="3.40.50.1820">
    <property type="entry name" value="alpha/beta hydrolase"/>
    <property type="match status" value="1"/>
</dbReference>
<dbReference type="SUPFAM" id="SSF53474">
    <property type="entry name" value="alpha/beta-Hydrolases"/>
    <property type="match status" value="1"/>
</dbReference>
<evidence type="ECO:0000256" key="4">
    <source>
        <dbReference type="ARBA" id="ARBA00023098"/>
    </source>
</evidence>
<evidence type="ECO:0000256" key="1">
    <source>
        <dbReference type="ARBA" id="ARBA00010701"/>
    </source>
</evidence>